<dbReference type="InterPro" id="IPR022537">
    <property type="entry name" value="TRSP_dom"/>
</dbReference>
<organism evidence="3 4">
    <name type="scientific">Terrisporobacter hibernicus</name>
    <dbReference type="NCBI Taxonomy" id="2813371"/>
    <lineage>
        <taxon>Bacteria</taxon>
        <taxon>Bacillati</taxon>
        <taxon>Bacillota</taxon>
        <taxon>Clostridia</taxon>
        <taxon>Peptostreptococcales</taxon>
        <taxon>Peptostreptococcaceae</taxon>
        <taxon>Terrisporobacter</taxon>
    </lineage>
</organism>
<evidence type="ECO:0000259" key="1">
    <source>
        <dbReference type="Pfam" id="PF12500"/>
    </source>
</evidence>
<evidence type="ECO:0000313" key="4">
    <source>
        <dbReference type="Proteomes" id="UP001198983"/>
    </source>
</evidence>
<evidence type="ECO:0000259" key="2">
    <source>
        <dbReference type="Pfam" id="PF15609"/>
    </source>
</evidence>
<name>A0AAX2ZNQ3_9FIRM</name>
<dbReference type="SUPFAM" id="SSF53271">
    <property type="entry name" value="PRTase-like"/>
    <property type="match status" value="1"/>
</dbReference>
<keyword evidence="3" id="KW-0328">Glycosyltransferase</keyword>
<accession>A0AAX2ZNQ3</accession>
<gene>
    <name evidence="3" type="ORF">JW646_05185</name>
</gene>
<dbReference type="GO" id="GO:0016757">
    <property type="term" value="F:glycosyltransferase activity"/>
    <property type="evidence" value="ECO:0007669"/>
    <property type="project" value="UniProtKB-KW"/>
</dbReference>
<proteinExistence type="predicted"/>
<dbReference type="Gene3D" id="3.40.50.2020">
    <property type="match status" value="1"/>
</dbReference>
<dbReference type="Pfam" id="PF12500">
    <property type="entry name" value="TRSP"/>
    <property type="match status" value="1"/>
</dbReference>
<dbReference type="Proteomes" id="UP001198983">
    <property type="component" value="Chromosome"/>
</dbReference>
<evidence type="ECO:0000313" key="3">
    <source>
        <dbReference type="EMBL" id="UEL49744.1"/>
    </source>
</evidence>
<dbReference type="InterPro" id="IPR041688">
    <property type="entry name" value="PRTase_2"/>
</dbReference>
<dbReference type="KEGG" id="tem:JW646_05185"/>
<dbReference type="PIRSF" id="PIRSF020967">
    <property type="entry name" value="UCP020967"/>
    <property type="match status" value="1"/>
</dbReference>
<dbReference type="EMBL" id="CP081135">
    <property type="protein sequence ID" value="UEL49744.1"/>
    <property type="molecule type" value="Genomic_DNA"/>
</dbReference>
<dbReference type="Pfam" id="PF15609">
    <property type="entry name" value="PRTase_2"/>
    <property type="match status" value="1"/>
</dbReference>
<reference evidence="3 4" key="1">
    <citation type="journal article" date="2023" name="Int. J. Syst. Evol. Microbiol.">
        <title>Terrisporobacter hibernicus sp. nov., isolated from bovine faeces in Northern Ireland.</title>
        <authorList>
            <person name="Mitchell M."/>
            <person name="Nguyen S.V."/>
            <person name="Connor M."/>
            <person name="Fairley D.J."/>
            <person name="Donoghue O."/>
            <person name="Marshall H."/>
            <person name="Koolman L."/>
            <person name="McMullan G."/>
            <person name="Schaffer K.E."/>
            <person name="McGrath J.W."/>
            <person name="Fanning S."/>
        </authorList>
    </citation>
    <scope>NUCLEOTIDE SEQUENCE [LARGE SCALE GENOMIC DNA]</scope>
    <source>
        <strain evidence="3 4">MCA3</strain>
    </source>
</reference>
<protein>
    <submittedName>
        <fullName evidence="3">Phosphoribosyltransferase family protein</fullName>
    </submittedName>
</protein>
<dbReference type="AlphaFoldDB" id="A0AAX2ZNQ3"/>
<dbReference type="CDD" id="cd06223">
    <property type="entry name" value="PRTases_typeI"/>
    <property type="match status" value="1"/>
</dbReference>
<sequence>MMTYLNFNCNLEIKENVLGLNLEDFLEIGVRNNEKRRFLFVSKVLGKHIACRAKDMDNLGKLIVKAYNKKRNPSSGVVISFAETGTAIGHSVFNYIENDYEFLHTTRENVADFESLDFLEEHSHATNHNLYFNKMKNFEFGEEVVLVDDEVTTANTCINLIKKIHKLYPKKRYTICSILNWVEGENLKRIKKLEKDLNCSIEFVYLFKGEFEFKLNDLKPNDTKIKNDKYVEDKNEKLQINYIKLDMDDYIGEKMYVKYTGRFGLNKIEQKKLKDIVKRESKKLSIEDKNNEVLFLGTEEFMYIPMLFAKYCQGNIYYYSTTRSPIINIDKNDYPIKSKFELSSFYNKKVKNYLYNIDKKDYKECFLFVEFNEDKKVFEEIINIFKQTSIEKLNIVCC</sequence>
<dbReference type="InterPro" id="IPR011214">
    <property type="entry name" value="UCP020967"/>
</dbReference>
<dbReference type="InterPro" id="IPR000836">
    <property type="entry name" value="PRTase_dom"/>
</dbReference>
<keyword evidence="4" id="KW-1185">Reference proteome</keyword>
<feature type="domain" description="Orotate phosphoribosyltransferase-like" evidence="2">
    <location>
        <begin position="26"/>
        <end position="210"/>
    </location>
</feature>
<keyword evidence="3" id="KW-0808">Transferase</keyword>
<feature type="domain" description="TRSP" evidence="1">
    <location>
        <begin position="259"/>
        <end position="384"/>
    </location>
</feature>
<dbReference type="InterPro" id="IPR029057">
    <property type="entry name" value="PRTase-like"/>
</dbReference>